<proteinExistence type="predicted"/>
<name>A0A1I3EPF5_9FIRM</name>
<dbReference type="OrthoDB" id="2676166at2"/>
<organism evidence="1 2">
    <name type="scientific">Tindallia magadiensis</name>
    <dbReference type="NCBI Taxonomy" id="69895"/>
    <lineage>
        <taxon>Bacteria</taxon>
        <taxon>Bacillati</taxon>
        <taxon>Bacillota</taxon>
        <taxon>Clostridia</taxon>
        <taxon>Peptostreptococcales</taxon>
        <taxon>Tindalliaceae</taxon>
        <taxon>Tindallia</taxon>
    </lineage>
</organism>
<dbReference type="RefSeq" id="WP_093372018.1">
    <property type="nucleotide sequence ID" value="NZ_FOQA01000005.1"/>
</dbReference>
<keyword evidence="2" id="KW-1185">Reference proteome</keyword>
<accession>A0A1I3EPF5</accession>
<evidence type="ECO:0000313" key="1">
    <source>
        <dbReference type="EMBL" id="SFI00753.1"/>
    </source>
</evidence>
<dbReference type="Proteomes" id="UP000199287">
    <property type="component" value="Unassembled WGS sequence"/>
</dbReference>
<sequence>MLVSSMIQLGVPIAESESLSAKERVKWLSDIELEACKNYFRNVFLIELEEETEAFHYMQVGSPDPEDPKKFKVSHEKQSAAFPVIFPQGGNPLNAQGVYPAPCYLMYEAHVNTMTKSDEFSKRVLLPRLKRTLTFKDWKEEALLKLAERVANILAQQVGPYMTEEKQLGILALVSSQWRGCRLIDKVEKGDLNLIHVRESKLHPDKDYYLEGKVVLEALLEARLEEAASLGKQKQAVSTFSHRSEEVVSIYNKSWPWLSPTWDAPRSIYWEETDWTPGVKIDRKNYEAYLYAAQFLKRLQVPISNPILKEMFAPADQPEAKKNMKPTSFETIYGIPIVLPILNDLPTVRYQKYEKMLKKEAKGKTLHLQVLAGMKESIVPEMDDHYRLTILYYSGDLTKGAIHIRAMLEDIIPSVAHSIQEILDELNQTELPLIQEAFGLTEKPMYRVENLPSLLGNAYGSSYLWNVLQDTLHRRPLNQRQVLRLTVKKLNELANINADWEMKQELTFLFCFQYFLSEYQEMLTISEKEEVNRLKEWKGILEDYQRGTLEEAFQTPQQIGFVSGLLLKQFGNAYYRKTSKDFVKTRVMSFGSRLTPEVIWKNGLLKCEELTGKWDLKHGANYWAVLPLLMLAFIDQEPEKNWKQKEKDLFMTAFWAGYHMYQKPAEELEKEEEQEKES</sequence>
<dbReference type="EMBL" id="FOQA01000005">
    <property type="protein sequence ID" value="SFI00753.1"/>
    <property type="molecule type" value="Genomic_DNA"/>
</dbReference>
<dbReference type="STRING" id="69895.SAMN05192551_10595"/>
<reference evidence="2" key="1">
    <citation type="submission" date="2016-10" db="EMBL/GenBank/DDBJ databases">
        <authorList>
            <person name="Varghese N."/>
            <person name="Submissions S."/>
        </authorList>
    </citation>
    <scope>NUCLEOTIDE SEQUENCE [LARGE SCALE GENOMIC DNA]</scope>
    <source>
        <strain evidence="2">Z-7934</strain>
    </source>
</reference>
<gene>
    <name evidence="1" type="ORF">SAMN05192551_10595</name>
</gene>
<protein>
    <submittedName>
        <fullName evidence="1">Uncharacterized protein</fullName>
    </submittedName>
</protein>
<dbReference type="AlphaFoldDB" id="A0A1I3EPF5"/>
<evidence type="ECO:0000313" key="2">
    <source>
        <dbReference type="Proteomes" id="UP000199287"/>
    </source>
</evidence>